<dbReference type="OrthoDB" id="419598at2759"/>
<keyword evidence="2" id="KW-0560">Oxidoreductase</keyword>
<dbReference type="AlphaFoldDB" id="A0A8H3FXG6"/>
<dbReference type="Pfam" id="PF05368">
    <property type="entry name" value="NmrA"/>
    <property type="match status" value="1"/>
</dbReference>
<protein>
    <recommendedName>
        <fullName evidence="3">NmrA-like domain-containing protein</fullName>
    </recommendedName>
</protein>
<dbReference type="Gene3D" id="3.90.25.10">
    <property type="entry name" value="UDP-galactose 4-epimerase, domain 1"/>
    <property type="match status" value="1"/>
</dbReference>
<feature type="domain" description="NmrA-like" evidence="3">
    <location>
        <begin position="19"/>
        <end position="158"/>
    </location>
</feature>
<dbReference type="SUPFAM" id="SSF51735">
    <property type="entry name" value="NAD(P)-binding Rossmann-fold domains"/>
    <property type="match status" value="1"/>
</dbReference>
<evidence type="ECO:0000259" key="3">
    <source>
        <dbReference type="Pfam" id="PF05368"/>
    </source>
</evidence>
<dbReference type="InterPro" id="IPR036291">
    <property type="entry name" value="NAD(P)-bd_dom_sf"/>
</dbReference>
<dbReference type="InterPro" id="IPR008030">
    <property type="entry name" value="NmrA-like"/>
</dbReference>
<accession>A0A8H3FXG6</accession>
<dbReference type="Proteomes" id="UP000664521">
    <property type="component" value="Unassembled WGS sequence"/>
</dbReference>
<gene>
    <name evidence="4" type="ORF">HETSPECPRED_008381</name>
</gene>
<comment type="caution">
    <text evidence="4">The sequence shown here is derived from an EMBL/GenBank/DDBJ whole genome shotgun (WGS) entry which is preliminary data.</text>
</comment>
<evidence type="ECO:0000256" key="1">
    <source>
        <dbReference type="ARBA" id="ARBA00022857"/>
    </source>
</evidence>
<name>A0A8H3FXG6_9LECA</name>
<keyword evidence="5" id="KW-1185">Reference proteome</keyword>
<dbReference type="InterPro" id="IPR051609">
    <property type="entry name" value="NmrA/Isoflavone_reductase-like"/>
</dbReference>
<dbReference type="CDD" id="cd05259">
    <property type="entry name" value="PCBER_SDR_a"/>
    <property type="match status" value="1"/>
</dbReference>
<dbReference type="GO" id="GO:0016491">
    <property type="term" value="F:oxidoreductase activity"/>
    <property type="evidence" value="ECO:0007669"/>
    <property type="project" value="UniProtKB-KW"/>
</dbReference>
<dbReference type="Gene3D" id="3.40.50.720">
    <property type="entry name" value="NAD(P)-binding Rossmann-like Domain"/>
    <property type="match status" value="1"/>
</dbReference>
<evidence type="ECO:0000313" key="4">
    <source>
        <dbReference type="EMBL" id="CAF9932491.1"/>
    </source>
</evidence>
<dbReference type="PANTHER" id="PTHR47706:SF7">
    <property type="entry name" value="CIPA-LIKE, PUTATIVE (AFU_ORTHOLOGUE AFUA_1G01630)-RELATED"/>
    <property type="match status" value="1"/>
</dbReference>
<organism evidence="4 5">
    <name type="scientific">Heterodermia speciosa</name>
    <dbReference type="NCBI Taxonomy" id="116794"/>
    <lineage>
        <taxon>Eukaryota</taxon>
        <taxon>Fungi</taxon>
        <taxon>Dikarya</taxon>
        <taxon>Ascomycota</taxon>
        <taxon>Pezizomycotina</taxon>
        <taxon>Lecanoromycetes</taxon>
        <taxon>OSLEUM clade</taxon>
        <taxon>Lecanoromycetidae</taxon>
        <taxon>Caliciales</taxon>
        <taxon>Physciaceae</taxon>
        <taxon>Heterodermia</taxon>
    </lineage>
</organism>
<reference evidence="4" key="1">
    <citation type="submission" date="2021-03" db="EMBL/GenBank/DDBJ databases">
        <authorList>
            <person name="Tagirdzhanova G."/>
        </authorList>
    </citation>
    <scope>NUCLEOTIDE SEQUENCE</scope>
</reference>
<evidence type="ECO:0000313" key="5">
    <source>
        <dbReference type="Proteomes" id="UP000664521"/>
    </source>
</evidence>
<dbReference type="EMBL" id="CAJPDS010000063">
    <property type="protein sequence ID" value="CAF9932491.1"/>
    <property type="molecule type" value="Genomic_DNA"/>
</dbReference>
<dbReference type="PANTHER" id="PTHR47706">
    <property type="entry name" value="NMRA-LIKE FAMILY PROTEIN"/>
    <property type="match status" value="1"/>
</dbReference>
<dbReference type="InterPro" id="IPR045312">
    <property type="entry name" value="PCBER-like"/>
</dbReference>
<evidence type="ECO:0000256" key="2">
    <source>
        <dbReference type="ARBA" id="ARBA00023002"/>
    </source>
</evidence>
<keyword evidence="1" id="KW-0521">NADP</keyword>
<proteinExistence type="predicted"/>
<sequence length="334" mass="37036">MSQEYASKQPQGFKNHVTKVAIVGAGGSVGRYLAESLVKTGKHQVTAITRADSNNKLSSGLKVQKVNYDDTDSLVQALQGQEVLIITMGTTAPPEQHFKLVEAAAKAKVQWVIPNEWGYDTENEQIVKDIPFSDRKLPVRQEIEKLGLSWIGITCSFWYEFSLGGGSDRYGVDFEKRTMTFFDDGKTLINTSTWPQCGNAAASLLSLKVLPDDENDKAPTLSQFRNKMVRISSFTVNQKDMFDSVLRVTGTSVDDWKVSYEDSRARYKAAAEEMQKGSFSAFVTVMYTRIFFQDGAGNFGASKGLDNEALGLPKEDLDEYTKAAVEYAKAGKLY</sequence>